<dbReference type="SUPFAM" id="SSF55961">
    <property type="entry name" value="Bet v1-like"/>
    <property type="match status" value="1"/>
</dbReference>
<comment type="caution">
    <text evidence="2">The sequence shown here is derived from an EMBL/GenBank/DDBJ whole genome shotgun (WGS) entry which is preliminary data.</text>
</comment>
<proteinExistence type="predicted"/>
<feature type="region of interest" description="Disordered" evidence="1">
    <location>
        <begin position="1"/>
        <end position="37"/>
    </location>
</feature>
<sequence length="231" mass="25664">MSTSPHRPGGKSPAFSKTPSLSFARKQEGADPQSHKGWWGSAAARAAALAPSVVRVLPHGHEYAYSDAGGARRAAGTLRAMDWTHYRFRSLWSLPAPPAAVYEALARMEDYPRWWPQIREVREVRRSGEVTGVVRIRSVLPYDITVTAREVRRDPAAGVLEVTMTGDLDGWARWTLTAHGAGTLARYDQAVRVNKPLLRRFAVPGRPVFRLNHRLMMRAGRRGLAAHLEAV</sequence>
<dbReference type="InterPro" id="IPR023393">
    <property type="entry name" value="START-like_dom_sf"/>
</dbReference>
<organism evidence="2 3">
    <name type="scientific">Streptomyces naganishii JCM 4654</name>
    <dbReference type="NCBI Taxonomy" id="1306179"/>
    <lineage>
        <taxon>Bacteria</taxon>
        <taxon>Bacillati</taxon>
        <taxon>Actinomycetota</taxon>
        <taxon>Actinomycetes</taxon>
        <taxon>Kitasatosporales</taxon>
        <taxon>Streptomycetaceae</taxon>
        <taxon>Streptomyces</taxon>
    </lineage>
</organism>
<reference evidence="2" key="1">
    <citation type="journal article" date="2014" name="Int. J. Syst. Evol. Microbiol.">
        <title>Complete genome sequence of Corynebacterium casei LMG S-19264T (=DSM 44701T), isolated from a smear-ripened cheese.</title>
        <authorList>
            <consortium name="US DOE Joint Genome Institute (JGI-PGF)"/>
            <person name="Walter F."/>
            <person name="Albersmeier A."/>
            <person name="Kalinowski J."/>
            <person name="Ruckert C."/>
        </authorList>
    </citation>
    <scope>NUCLEOTIDE SEQUENCE</scope>
    <source>
        <strain evidence="2">JCM 4654</strain>
    </source>
</reference>
<dbReference type="AlphaFoldDB" id="A0A918Y8Z7"/>
<accession>A0A918Y8Z7</accession>
<dbReference type="Proteomes" id="UP000608955">
    <property type="component" value="Unassembled WGS sequence"/>
</dbReference>
<protein>
    <recommendedName>
        <fullName evidence="4">Coenzyme Q-binding protein COQ10 START domain-containing protein</fullName>
    </recommendedName>
</protein>
<dbReference type="InterPro" id="IPR019587">
    <property type="entry name" value="Polyketide_cyclase/dehydratase"/>
</dbReference>
<reference evidence="2" key="2">
    <citation type="submission" date="2020-09" db="EMBL/GenBank/DDBJ databases">
        <authorList>
            <person name="Sun Q."/>
            <person name="Ohkuma M."/>
        </authorList>
    </citation>
    <scope>NUCLEOTIDE SEQUENCE</scope>
    <source>
        <strain evidence="2">JCM 4654</strain>
    </source>
</reference>
<evidence type="ECO:0008006" key="4">
    <source>
        <dbReference type="Google" id="ProtNLM"/>
    </source>
</evidence>
<gene>
    <name evidence="2" type="ORF">GCM10010508_54200</name>
</gene>
<dbReference type="CDD" id="cd07824">
    <property type="entry name" value="SRPBCC_6"/>
    <property type="match status" value="1"/>
</dbReference>
<evidence type="ECO:0000256" key="1">
    <source>
        <dbReference type="SAM" id="MobiDB-lite"/>
    </source>
</evidence>
<name>A0A918Y8Z7_9ACTN</name>
<dbReference type="EMBL" id="BMVF01000017">
    <property type="protein sequence ID" value="GHD94266.1"/>
    <property type="molecule type" value="Genomic_DNA"/>
</dbReference>
<dbReference type="Pfam" id="PF10604">
    <property type="entry name" value="Polyketide_cyc2"/>
    <property type="match status" value="1"/>
</dbReference>
<dbReference type="Gene3D" id="3.30.530.20">
    <property type="match status" value="1"/>
</dbReference>
<evidence type="ECO:0000313" key="3">
    <source>
        <dbReference type="Proteomes" id="UP000608955"/>
    </source>
</evidence>
<evidence type="ECO:0000313" key="2">
    <source>
        <dbReference type="EMBL" id="GHD94266.1"/>
    </source>
</evidence>
<keyword evidence="3" id="KW-1185">Reference proteome</keyword>